<dbReference type="STRING" id="714943.Mucpa_3145"/>
<evidence type="ECO:0000313" key="3">
    <source>
        <dbReference type="Proteomes" id="UP000002774"/>
    </source>
</evidence>
<dbReference type="HOGENOM" id="CLU_080995_1_0_10"/>
<dbReference type="Proteomes" id="UP000002774">
    <property type="component" value="Chromosome"/>
</dbReference>
<feature type="signal peptide" evidence="1">
    <location>
        <begin position="1"/>
        <end position="25"/>
    </location>
</feature>
<dbReference type="Pfam" id="PF13645">
    <property type="entry name" value="YkuD_2"/>
    <property type="match status" value="1"/>
</dbReference>
<dbReference type="InterPro" id="IPR032676">
    <property type="entry name" value="YkuD_2"/>
</dbReference>
<evidence type="ECO:0000313" key="2">
    <source>
        <dbReference type="EMBL" id="EHQ27249.1"/>
    </source>
</evidence>
<dbReference type="eggNOG" id="COG1376">
    <property type="taxonomic scope" value="Bacteria"/>
</dbReference>
<dbReference type="OrthoDB" id="9815195at2"/>
<protein>
    <recommendedName>
        <fullName evidence="4">ErfK/YbiS/YcfS/YnhG family protein</fullName>
    </recommendedName>
</protein>
<accession>H1YFE1</accession>
<organism evidence="2 3">
    <name type="scientific">Mucilaginibacter paludis DSM 18603</name>
    <dbReference type="NCBI Taxonomy" id="714943"/>
    <lineage>
        <taxon>Bacteria</taxon>
        <taxon>Pseudomonadati</taxon>
        <taxon>Bacteroidota</taxon>
        <taxon>Sphingobacteriia</taxon>
        <taxon>Sphingobacteriales</taxon>
        <taxon>Sphingobacteriaceae</taxon>
        <taxon>Mucilaginibacter</taxon>
    </lineage>
</organism>
<dbReference type="RefSeq" id="WP_008507619.1">
    <property type="nucleotide sequence ID" value="NZ_CM001403.1"/>
</dbReference>
<evidence type="ECO:0008006" key="4">
    <source>
        <dbReference type="Google" id="ProtNLM"/>
    </source>
</evidence>
<feature type="chain" id="PRO_5003559052" description="ErfK/YbiS/YcfS/YnhG family protein" evidence="1">
    <location>
        <begin position="26"/>
        <end position="265"/>
    </location>
</feature>
<name>H1YFE1_9SPHI</name>
<dbReference type="PANTHER" id="PTHR38477:SF1">
    <property type="entry name" value="MUREIN L,D-TRANSPEPTIDASE CATALYTIC DOMAIN FAMILY PROTEIN"/>
    <property type="match status" value="1"/>
</dbReference>
<keyword evidence="1" id="KW-0732">Signal</keyword>
<sequence>MRKTLLWVPCALFVFSLALTSPVYKSENLSFKDSTSNSSLSLSSQLFNQYVDNIYQIASLQSVGLDAAVFKKAITGYYNLKMANKLSANSSVITIVDLAKSSCTKRMWIVDLLSKKLLLNTWVAHGQRSGDDMACRFSNDVDSFESSIGFYVTDNVYMGKHGRSLRLNGMDEGFNDRANERDIVLHAAEYVGPGSIKALGRLGRSQGCPAVSPLVADRIINIIKGKNVLFVNGNVDNYNSRYLNPDQAARIAFQDNEESLERRVL</sequence>
<dbReference type="PANTHER" id="PTHR38477">
    <property type="entry name" value="HYPOTHETICAL EXPORTED PROTEIN"/>
    <property type="match status" value="1"/>
</dbReference>
<dbReference type="EMBL" id="CM001403">
    <property type="protein sequence ID" value="EHQ27249.1"/>
    <property type="molecule type" value="Genomic_DNA"/>
</dbReference>
<dbReference type="AlphaFoldDB" id="H1YFE1"/>
<proteinExistence type="predicted"/>
<reference evidence="2" key="1">
    <citation type="submission" date="2011-09" db="EMBL/GenBank/DDBJ databases">
        <title>The permanent draft genome of Mucilaginibacter paludis DSM 18603.</title>
        <authorList>
            <consortium name="US DOE Joint Genome Institute (JGI-PGF)"/>
            <person name="Lucas S."/>
            <person name="Han J."/>
            <person name="Lapidus A."/>
            <person name="Bruce D."/>
            <person name="Goodwin L."/>
            <person name="Pitluck S."/>
            <person name="Peters L."/>
            <person name="Kyrpides N."/>
            <person name="Mavromatis K."/>
            <person name="Ivanova N."/>
            <person name="Mikhailova N."/>
            <person name="Held B."/>
            <person name="Detter J.C."/>
            <person name="Tapia R."/>
            <person name="Han C."/>
            <person name="Land M."/>
            <person name="Hauser L."/>
            <person name="Markowitz V."/>
            <person name="Cheng J.-F."/>
            <person name="Hugenholtz P."/>
            <person name="Woyke T."/>
            <person name="Wu D."/>
            <person name="Tindall B."/>
            <person name="Brambilla E."/>
            <person name="Klenk H.-P."/>
            <person name="Eisen J.A."/>
        </authorList>
    </citation>
    <scope>NUCLEOTIDE SEQUENCE [LARGE SCALE GENOMIC DNA]</scope>
    <source>
        <strain evidence="2">DSM 18603</strain>
    </source>
</reference>
<gene>
    <name evidence="2" type="ORF">Mucpa_3145</name>
</gene>
<evidence type="ECO:0000256" key="1">
    <source>
        <dbReference type="SAM" id="SignalP"/>
    </source>
</evidence>
<keyword evidence="3" id="KW-1185">Reference proteome</keyword>